<organism evidence="2 3">
    <name type="scientific">Cellulomonas xylanilytica</name>
    <dbReference type="NCBI Taxonomy" id="233583"/>
    <lineage>
        <taxon>Bacteria</taxon>
        <taxon>Bacillati</taxon>
        <taxon>Actinomycetota</taxon>
        <taxon>Actinomycetes</taxon>
        <taxon>Micrococcales</taxon>
        <taxon>Cellulomonadaceae</taxon>
        <taxon>Cellulomonas</taxon>
    </lineage>
</organism>
<dbReference type="SUPFAM" id="SSF53335">
    <property type="entry name" value="S-adenosyl-L-methionine-dependent methyltransferases"/>
    <property type="match status" value="1"/>
</dbReference>
<proteinExistence type="predicted"/>
<dbReference type="AlphaFoldDB" id="A0A510VAT8"/>
<dbReference type="OrthoDB" id="210346at2"/>
<feature type="compositionally biased region" description="Pro residues" evidence="1">
    <location>
        <begin position="287"/>
        <end position="296"/>
    </location>
</feature>
<evidence type="ECO:0000313" key="2">
    <source>
        <dbReference type="EMBL" id="GEK22285.1"/>
    </source>
</evidence>
<reference evidence="2 3" key="1">
    <citation type="submission" date="2019-07" db="EMBL/GenBank/DDBJ databases">
        <title>Whole genome shotgun sequence of Cellulomonas xylanilytica NBRC 101102.</title>
        <authorList>
            <person name="Hosoyama A."/>
            <person name="Uohara A."/>
            <person name="Ohji S."/>
            <person name="Ichikawa N."/>
        </authorList>
    </citation>
    <scope>NUCLEOTIDE SEQUENCE [LARGE SCALE GENOMIC DNA]</scope>
    <source>
        <strain evidence="2 3">NBRC 101102</strain>
    </source>
</reference>
<protein>
    <submittedName>
        <fullName evidence="2">Uncharacterized protein</fullName>
    </submittedName>
</protein>
<dbReference type="Gene3D" id="3.40.50.150">
    <property type="entry name" value="Vaccinia Virus protein VP39"/>
    <property type="match status" value="1"/>
</dbReference>
<dbReference type="Pfam" id="PF13489">
    <property type="entry name" value="Methyltransf_23"/>
    <property type="match status" value="1"/>
</dbReference>
<comment type="caution">
    <text evidence="2">The sequence shown here is derived from an EMBL/GenBank/DDBJ whole genome shotgun (WGS) entry which is preliminary data.</text>
</comment>
<dbReference type="Proteomes" id="UP000321118">
    <property type="component" value="Unassembled WGS sequence"/>
</dbReference>
<sequence length="329" mass="35907">MPSQDERRAILTELGGLGEGKGLEIGPLHRPIALRPACDVRYVDIYPTETMRERYGTDPDVAVEDIPHIDLPLHDADGVLHSLRDVTAGDAPYRWVLASHVVEHVPDLIGWLSDVAAVLEDGGVLALAVPDRRYSFDALRPQTTVGQVLGAHEAGDTRPSVRAVYDHFLSAVRMTSDALWAGAVPTLDDRAHDPELVPGLLARRAEGEYIDVHVWTFTPTSFAQQVAELAWLGAVDFTATQVTATARNELEFYARLERIPRGASADERAALAAGAVRHVADEEPPAADEPPVVPAEPEPDGIRTYVSAKELQLIRAKRRLFEALRPGRG</sequence>
<feature type="region of interest" description="Disordered" evidence="1">
    <location>
        <begin position="280"/>
        <end position="300"/>
    </location>
</feature>
<accession>A0A510VAT8</accession>
<dbReference type="RefSeq" id="WP_146928036.1">
    <property type="nucleotide sequence ID" value="NZ_BJUB01000008.1"/>
</dbReference>
<gene>
    <name evidence="2" type="ORF">CXY01_28050</name>
</gene>
<name>A0A510VAT8_9CELL</name>
<keyword evidence="3" id="KW-1185">Reference proteome</keyword>
<evidence type="ECO:0000256" key="1">
    <source>
        <dbReference type="SAM" id="MobiDB-lite"/>
    </source>
</evidence>
<evidence type="ECO:0000313" key="3">
    <source>
        <dbReference type="Proteomes" id="UP000321118"/>
    </source>
</evidence>
<dbReference type="InterPro" id="IPR029063">
    <property type="entry name" value="SAM-dependent_MTases_sf"/>
</dbReference>
<dbReference type="EMBL" id="BJUB01000008">
    <property type="protein sequence ID" value="GEK22285.1"/>
    <property type="molecule type" value="Genomic_DNA"/>
</dbReference>